<dbReference type="EMBL" id="AFWT01000035">
    <property type="protein sequence ID" value="EGV28517.1"/>
    <property type="molecule type" value="Genomic_DNA"/>
</dbReference>
<proteinExistence type="predicted"/>
<dbReference type="Pfam" id="PF07277">
    <property type="entry name" value="SapC"/>
    <property type="match status" value="1"/>
</dbReference>
<dbReference type="AlphaFoldDB" id="G2E5V4"/>
<evidence type="ECO:0000313" key="1">
    <source>
        <dbReference type="EMBL" id="EGV28517.1"/>
    </source>
</evidence>
<keyword evidence="2" id="KW-1185">Reference proteome</keyword>
<evidence type="ECO:0000313" key="2">
    <source>
        <dbReference type="Proteomes" id="UP000004200"/>
    </source>
</evidence>
<accession>G2E5V4</accession>
<protein>
    <submittedName>
        <fullName evidence="1">SapC family protein</fullName>
    </submittedName>
</protein>
<sequence>MKPLDRKRHRALRLSHNQSYQFVSSRLLVTLVAAEVAHAAREYPVVFPVGDDPMPMALLGVKAGENLHVNGQGQWLGRYIPAVIRSYPFQLMMSEAEGSGVDSTVRAGILIDESAPHLSDQTGEPLFTETGDPSPVLLRVQKVLVALEQDRRRTVDLVSKLIGAGLLVERDLTVRPAGDAGAYQITGVRVVDKSRLKQLPSTELQDLMQSGALDLLYAHLLSLTNLKDGWMAKQLAITATAENPDVMSDILGSDTISFDFL</sequence>
<dbReference type="InterPro" id="IPR010836">
    <property type="entry name" value="SapC"/>
</dbReference>
<organism evidence="1 2">
    <name type="scientific">Thiorhodococcus drewsii AZ1</name>
    <dbReference type="NCBI Taxonomy" id="765913"/>
    <lineage>
        <taxon>Bacteria</taxon>
        <taxon>Pseudomonadati</taxon>
        <taxon>Pseudomonadota</taxon>
        <taxon>Gammaproteobacteria</taxon>
        <taxon>Chromatiales</taxon>
        <taxon>Chromatiaceae</taxon>
        <taxon>Thiorhodococcus</taxon>
    </lineage>
</organism>
<dbReference type="STRING" id="765913.ThidrDRAFT_3667"/>
<dbReference type="Proteomes" id="UP000004200">
    <property type="component" value="Unassembled WGS sequence"/>
</dbReference>
<dbReference type="eggNOG" id="COG1262">
    <property type="taxonomic scope" value="Bacteria"/>
</dbReference>
<reference evidence="1 2" key="1">
    <citation type="submission" date="2011-06" db="EMBL/GenBank/DDBJ databases">
        <title>The draft genome of Thiorhodococcus drewsii AZ1.</title>
        <authorList>
            <consortium name="US DOE Joint Genome Institute (JGI-PGF)"/>
            <person name="Lucas S."/>
            <person name="Han J."/>
            <person name="Lapidus A."/>
            <person name="Cheng J.-F."/>
            <person name="Goodwin L."/>
            <person name="Pitluck S."/>
            <person name="Peters L."/>
            <person name="Land M.L."/>
            <person name="Hauser L."/>
            <person name="Vogl K."/>
            <person name="Liu Z."/>
            <person name="Imhoff J."/>
            <person name="Thiel V."/>
            <person name="Frigaard N.-U."/>
            <person name="Bryant D.A."/>
            <person name="Woyke T.J."/>
        </authorList>
    </citation>
    <scope>NUCLEOTIDE SEQUENCE [LARGE SCALE GENOMIC DNA]</scope>
    <source>
        <strain evidence="1 2">AZ1</strain>
    </source>
</reference>
<comment type="caution">
    <text evidence="1">The sequence shown here is derived from an EMBL/GenBank/DDBJ whole genome shotgun (WGS) entry which is preliminary data.</text>
</comment>
<name>G2E5V4_9GAMM</name>
<gene>
    <name evidence="1" type="ORF">ThidrDRAFT_3667</name>
</gene>